<dbReference type="GO" id="GO:0003723">
    <property type="term" value="F:RNA binding"/>
    <property type="evidence" value="ECO:0007669"/>
    <property type="project" value="TreeGrafter"/>
</dbReference>
<dbReference type="Gene3D" id="2.20.25.10">
    <property type="match status" value="1"/>
</dbReference>
<dbReference type="Pfam" id="PF04935">
    <property type="entry name" value="SURF6"/>
    <property type="match status" value="1"/>
</dbReference>
<evidence type="ECO:0000256" key="9">
    <source>
        <dbReference type="ARBA" id="ARBA00023163"/>
    </source>
</evidence>
<feature type="compositionally biased region" description="Basic and acidic residues" evidence="13">
    <location>
        <begin position="276"/>
        <end position="288"/>
    </location>
</feature>
<feature type="compositionally biased region" description="Basic and acidic residues" evidence="13">
    <location>
        <begin position="221"/>
        <end position="230"/>
    </location>
</feature>
<dbReference type="InterPro" id="IPR007019">
    <property type="entry name" value="SURF6"/>
</dbReference>
<dbReference type="AlphaFoldDB" id="A0A7J6PQ63"/>
<evidence type="ECO:0000256" key="8">
    <source>
        <dbReference type="ARBA" id="ARBA00022833"/>
    </source>
</evidence>
<dbReference type="GO" id="GO:0008270">
    <property type="term" value="F:zinc ion binding"/>
    <property type="evidence" value="ECO:0007669"/>
    <property type="project" value="UniProtKB-KW"/>
</dbReference>
<evidence type="ECO:0000256" key="1">
    <source>
        <dbReference type="ARBA" id="ARBA00004123"/>
    </source>
</evidence>
<feature type="compositionally biased region" description="Basic and acidic residues" evidence="13">
    <location>
        <begin position="237"/>
        <end position="250"/>
    </location>
</feature>
<dbReference type="GO" id="GO:0042274">
    <property type="term" value="P:ribosomal small subunit biogenesis"/>
    <property type="evidence" value="ECO:0007669"/>
    <property type="project" value="TreeGrafter"/>
</dbReference>
<dbReference type="CDD" id="cd10509">
    <property type="entry name" value="Zn-ribbon_RPC11"/>
    <property type="match status" value="1"/>
</dbReference>
<accession>A0A7J6PQ63</accession>
<dbReference type="GO" id="GO:0003677">
    <property type="term" value="F:DNA binding"/>
    <property type="evidence" value="ECO:0007669"/>
    <property type="project" value="TreeGrafter"/>
</dbReference>
<evidence type="ECO:0000256" key="12">
    <source>
        <dbReference type="PROSITE-ProRule" id="PRU00472"/>
    </source>
</evidence>
<dbReference type="GO" id="GO:0042273">
    <property type="term" value="P:ribosomal large subunit biogenesis"/>
    <property type="evidence" value="ECO:0007669"/>
    <property type="project" value="TreeGrafter"/>
</dbReference>
<feature type="compositionally biased region" description="Polar residues" evidence="13">
    <location>
        <begin position="1"/>
        <end position="13"/>
    </location>
</feature>
<feature type="region of interest" description="Disordered" evidence="13">
    <location>
        <begin position="276"/>
        <end position="356"/>
    </location>
</feature>
<dbReference type="PANTHER" id="PTHR14369:SF0">
    <property type="entry name" value="SURFEIT LOCUS PROTEIN 6"/>
    <property type="match status" value="1"/>
</dbReference>
<dbReference type="GO" id="GO:0006383">
    <property type="term" value="P:transcription by RNA polymerase III"/>
    <property type="evidence" value="ECO:0007669"/>
    <property type="project" value="UniProtKB-ARBA"/>
</dbReference>
<evidence type="ECO:0000256" key="2">
    <source>
        <dbReference type="ARBA" id="ARBA00005904"/>
    </source>
</evidence>
<evidence type="ECO:0000256" key="6">
    <source>
        <dbReference type="ARBA" id="ARBA00022723"/>
    </source>
</evidence>
<keyword evidence="10" id="KW-0539">Nucleus</keyword>
<sequence>MTVPSSVQKTSEAPLSKAPSKQALRSKYREIRNVIDQTIDLIPAHQYLQTITFGDSPLTVQEAGFHSRQLDPRSAKTTTRVLEEVLSKRKAEQEKTSGAKKNTKKKKAKVTRPVSGAELREKLHAKIEALREARESQKEWKKAAKENEEGEDAAEAKRLRRAKQKADAAERKKKAKNGGKKKAEMKAAIAAKRKEREEEIEEEKANVKEDLDFSSFNFKKRAADVEEHKEKKVSKRQRLEKEIEQAEKEQQQITQASTAEERVKLSQDKAIERAMKRAAGEKVHDDVHKLRKAHKAIDKKKNKSREEWAARSREVKEKQAAAQAKRKENIQKYRGKNAKKSLAEKKPTEGGPVVEDVLGGPDAWKDVQQTEAVCPADGCDSNRAYFKQMQIRSADEPMTTFYRCVKCGNIWRAQEQARVDGSMCGSETYHKVVDSDAYAKAKETAGYVWQKTCEGYDYLLTRSEEGLDLDRDGKSQFGRSWSVVSTATSVVVRNTPRYVKEAKHVVEEKCIKTAAEKEGEELVADEAEKVPVVKDVEKAYKVVGGGGDKDMKDVKPVGLIKEVETKSADAVKQTKQTAPATTDVVKEAKPAEVLKETKTAGAVRDASTVDPAKAHNTAGAPSPVLPGVGRKVADNRKAFSTSTGSKTASSASYKSTLRSH</sequence>
<dbReference type="Pfam" id="PF01096">
    <property type="entry name" value="Zn_ribbon_TFIIS"/>
    <property type="match status" value="1"/>
</dbReference>
<feature type="region of interest" description="Disordered" evidence="13">
    <location>
        <begin position="1"/>
        <end position="23"/>
    </location>
</feature>
<dbReference type="InterPro" id="IPR001222">
    <property type="entry name" value="Znf_TFIIS"/>
</dbReference>
<dbReference type="EMBL" id="JABANP010000001">
    <property type="protein sequence ID" value="KAF4697780.1"/>
    <property type="molecule type" value="Genomic_DNA"/>
</dbReference>
<comment type="similarity">
    <text evidence="2">Belongs to the SURF6 family.</text>
</comment>
<dbReference type="GO" id="GO:0005666">
    <property type="term" value="C:RNA polymerase III complex"/>
    <property type="evidence" value="ECO:0007669"/>
    <property type="project" value="UniProtKB-ARBA"/>
</dbReference>
<dbReference type="SUPFAM" id="SSF57783">
    <property type="entry name" value="Zinc beta-ribbon"/>
    <property type="match status" value="1"/>
</dbReference>
<reference evidence="15 16" key="1">
    <citation type="submission" date="2020-04" db="EMBL/GenBank/DDBJ databases">
        <title>Perkinsus olseni comparative genomics.</title>
        <authorList>
            <person name="Bogema D.R."/>
        </authorList>
    </citation>
    <scope>NUCLEOTIDE SEQUENCE [LARGE SCALE GENOMIC DNA]</scope>
    <source>
        <strain evidence="15">00978-12</strain>
    </source>
</reference>
<feature type="compositionally biased region" description="Basic and acidic residues" evidence="13">
    <location>
        <begin position="304"/>
        <end position="331"/>
    </location>
</feature>
<evidence type="ECO:0000313" key="15">
    <source>
        <dbReference type="EMBL" id="KAF4697780.1"/>
    </source>
</evidence>
<evidence type="ECO:0000256" key="4">
    <source>
        <dbReference type="ARBA" id="ARBA00020093"/>
    </source>
</evidence>
<dbReference type="PROSITE" id="PS51133">
    <property type="entry name" value="ZF_TFIIS_2"/>
    <property type="match status" value="1"/>
</dbReference>
<evidence type="ECO:0000256" key="13">
    <source>
        <dbReference type="SAM" id="MobiDB-lite"/>
    </source>
</evidence>
<feature type="compositionally biased region" description="Basic residues" evidence="13">
    <location>
        <begin position="171"/>
        <end position="180"/>
    </location>
</feature>
<organism evidence="15 16">
    <name type="scientific">Perkinsus olseni</name>
    <name type="common">Perkinsus atlanticus</name>
    <dbReference type="NCBI Taxonomy" id="32597"/>
    <lineage>
        <taxon>Eukaryota</taxon>
        <taxon>Sar</taxon>
        <taxon>Alveolata</taxon>
        <taxon>Perkinsozoa</taxon>
        <taxon>Perkinsea</taxon>
        <taxon>Perkinsida</taxon>
        <taxon>Perkinsidae</taxon>
        <taxon>Perkinsus</taxon>
    </lineage>
</organism>
<protein>
    <recommendedName>
        <fullName evidence="4">DNA-directed RNA polymerase III subunit RPC10</fullName>
    </recommendedName>
    <alternativeName>
        <fullName evidence="11">RNA polymerase III subunit C11</fullName>
    </alternativeName>
</protein>
<comment type="caution">
    <text evidence="15">The sequence shown here is derived from an EMBL/GenBank/DDBJ whole genome shotgun (WGS) entry which is preliminary data.</text>
</comment>
<evidence type="ECO:0000256" key="11">
    <source>
        <dbReference type="ARBA" id="ARBA00029985"/>
    </source>
</evidence>
<keyword evidence="5 15" id="KW-0240">DNA-directed RNA polymerase</keyword>
<feature type="compositionally biased region" description="Basic and acidic residues" evidence="13">
    <location>
        <begin position="87"/>
        <end position="97"/>
    </location>
</feature>
<feature type="compositionally biased region" description="Basic residues" evidence="13">
    <location>
        <begin position="289"/>
        <end position="303"/>
    </location>
</feature>
<feature type="compositionally biased region" description="Basic residues" evidence="13">
    <location>
        <begin position="101"/>
        <end position="110"/>
    </location>
</feature>
<feature type="region of interest" description="Disordered" evidence="13">
    <location>
        <begin position="598"/>
        <end position="660"/>
    </location>
</feature>
<feature type="region of interest" description="Disordered" evidence="13">
    <location>
        <begin position="221"/>
        <end position="263"/>
    </location>
</feature>
<dbReference type="Proteomes" id="UP000541610">
    <property type="component" value="Unassembled WGS sequence"/>
</dbReference>
<comment type="subcellular location">
    <subcellularLocation>
        <location evidence="1">Nucleus</location>
    </subcellularLocation>
</comment>
<feature type="compositionally biased region" description="Basic and acidic residues" evidence="13">
    <location>
        <begin position="118"/>
        <end position="147"/>
    </location>
</feature>
<evidence type="ECO:0000313" key="16">
    <source>
        <dbReference type="Proteomes" id="UP000541610"/>
    </source>
</evidence>
<name>A0A7J6PQ63_PEROL</name>
<keyword evidence="6" id="KW-0479">Metal-binding</keyword>
<dbReference type="InterPro" id="IPR029190">
    <property type="entry name" value="Rrp14/SURF6_C"/>
</dbReference>
<dbReference type="FunFam" id="2.20.25.10:FF:000005">
    <property type="entry name" value="DNA-directed RNA polymerase subunit"/>
    <property type="match status" value="1"/>
</dbReference>
<keyword evidence="8" id="KW-0862">Zinc</keyword>
<keyword evidence="9" id="KW-0804">Transcription</keyword>
<feature type="domain" description="TFIIS-type" evidence="14">
    <location>
        <begin position="370"/>
        <end position="412"/>
    </location>
</feature>
<dbReference type="InterPro" id="IPR034014">
    <property type="entry name" value="Zn_ribbon_RPC11_C"/>
</dbReference>
<dbReference type="OrthoDB" id="282152at2759"/>
<proteinExistence type="inferred from homology"/>
<evidence type="ECO:0000256" key="10">
    <source>
        <dbReference type="ARBA" id="ARBA00023242"/>
    </source>
</evidence>
<gene>
    <name evidence="15" type="primary">POLR3K</name>
    <name evidence="15" type="ORF">FOZ60_000124</name>
</gene>
<evidence type="ECO:0000259" key="14">
    <source>
        <dbReference type="PROSITE" id="PS51133"/>
    </source>
</evidence>
<feature type="region of interest" description="Disordered" evidence="13">
    <location>
        <begin position="87"/>
        <end position="206"/>
    </location>
</feature>
<evidence type="ECO:0000256" key="5">
    <source>
        <dbReference type="ARBA" id="ARBA00022478"/>
    </source>
</evidence>
<feature type="compositionally biased region" description="Low complexity" evidence="13">
    <location>
        <begin position="638"/>
        <end position="660"/>
    </location>
</feature>
<dbReference type="SMART" id="SM00440">
    <property type="entry name" value="ZnF_C2C2"/>
    <property type="match status" value="1"/>
</dbReference>
<dbReference type="GO" id="GO:0005730">
    <property type="term" value="C:nucleolus"/>
    <property type="evidence" value="ECO:0007669"/>
    <property type="project" value="TreeGrafter"/>
</dbReference>
<keyword evidence="7 12" id="KW-0863">Zinc-finger</keyword>
<feature type="compositionally biased region" description="Basic and acidic residues" evidence="13">
    <location>
        <begin position="192"/>
        <end position="206"/>
    </location>
</feature>
<dbReference type="PANTHER" id="PTHR14369">
    <property type="entry name" value="SURFEIT LOCUS PROTEIN 6"/>
    <property type="match status" value="1"/>
</dbReference>
<evidence type="ECO:0000256" key="7">
    <source>
        <dbReference type="ARBA" id="ARBA00022771"/>
    </source>
</evidence>
<comment type="similarity">
    <text evidence="3">Belongs to the archaeal RpoM/eukaryotic RPA12/RPB9/RPC11 RNA polymerase family.</text>
</comment>
<evidence type="ECO:0000256" key="3">
    <source>
        <dbReference type="ARBA" id="ARBA00008925"/>
    </source>
</evidence>